<evidence type="ECO:0000256" key="10">
    <source>
        <dbReference type="ARBA" id="ARBA00023180"/>
    </source>
</evidence>
<evidence type="ECO:0000256" key="1">
    <source>
        <dbReference type="ARBA" id="ARBA00004251"/>
    </source>
</evidence>
<dbReference type="PANTHER" id="PTHR48063:SF103">
    <property type="entry name" value="LEUCINE-RICH RECEPTOR-LIKE KINASE FAMILY PROTEIN"/>
    <property type="match status" value="1"/>
</dbReference>
<evidence type="ECO:0000256" key="7">
    <source>
        <dbReference type="ARBA" id="ARBA00022737"/>
    </source>
</evidence>
<feature type="domain" description="Leucine-rich repeat-containing N-terminal plant-type" evidence="12">
    <location>
        <begin position="45"/>
        <end position="84"/>
    </location>
</feature>
<dbReference type="GO" id="GO:0006952">
    <property type="term" value="P:defense response"/>
    <property type="evidence" value="ECO:0007669"/>
    <property type="project" value="UniProtKB-ARBA"/>
</dbReference>
<evidence type="ECO:0000256" key="9">
    <source>
        <dbReference type="ARBA" id="ARBA00023136"/>
    </source>
</evidence>
<dbReference type="FunFam" id="3.80.10.10:FF:000095">
    <property type="entry name" value="LRR receptor-like serine/threonine-protein kinase GSO1"/>
    <property type="match status" value="1"/>
</dbReference>
<dbReference type="InterPro" id="IPR046956">
    <property type="entry name" value="RLP23-like"/>
</dbReference>
<evidence type="ECO:0000259" key="13">
    <source>
        <dbReference type="Pfam" id="PF23598"/>
    </source>
</evidence>
<dbReference type="Proteomes" id="UP000235145">
    <property type="component" value="Unassembled WGS sequence"/>
</dbReference>
<comment type="caution">
    <text evidence="14">The sequence shown here is derived from an EMBL/GenBank/DDBJ whole genome shotgun (WGS) entry which is preliminary data.</text>
</comment>
<dbReference type="Pfam" id="PF08263">
    <property type="entry name" value="LRRNT_2"/>
    <property type="match status" value="1"/>
</dbReference>
<keyword evidence="9 11" id="KW-0472">Membrane</keyword>
<keyword evidence="4" id="KW-0433">Leucine-rich repeat</keyword>
<evidence type="ECO:0000256" key="4">
    <source>
        <dbReference type="ARBA" id="ARBA00022614"/>
    </source>
</evidence>
<feature type="domain" description="Disease resistance R13L4/SHOC-2-like LRR" evidence="13">
    <location>
        <begin position="102"/>
        <end position="261"/>
    </location>
</feature>
<dbReference type="PROSITE" id="PS51450">
    <property type="entry name" value="LRR"/>
    <property type="match status" value="1"/>
</dbReference>
<keyword evidence="3" id="KW-1003">Cell membrane</keyword>
<dbReference type="InterPro" id="IPR003591">
    <property type="entry name" value="Leu-rich_rpt_typical-subtyp"/>
</dbReference>
<comment type="subcellular location">
    <subcellularLocation>
        <location evidence="1">Cell membrane</location>
        <topology evidence="1">Single-pass type I membrane protein</topology>
    </subcellularLocation>
</comment>
<evidence type="ECO:0000256" key="5">
    <source>
        <dbReference type="ARBA" id="ARBA00022692"/>
    </source>
</evidence>
<organism evidence="14 15">
    <name type="scientific">Lactuca sativa</name>
    <name type="common">Garden lettuce</name>
    <dbReference type="NCBI Taxonomy" id="4236"/>
    <lineage>
        <taxon>Eukaryota</taxon>
        <taxon>Viridiplantae</taxon>
        <taxon>Streptophyta</taxon>
        <taxon>Embryophyta</taxon>
        <taxon>Tracheophyta</taxon>
        <taxon>Spermatophyta</taxon>
        <taxon>Magnoliopsida</taxon>
        <taxon>eudicotyledons</taxon>
        <taxon>Gunneridae</taxon>
        <taxon>Pentapetalae</taxon>
        <taxon>asterids</taxon>
        <taxon>campanulids</taxon>
        <taxon>Asterales</taxon>
        <taxon>Asteraceae</taxon>
        <taxon>Cichorioideae</taxon>
        <taxon>Cichorieae</taxon>
        <taxon>Lactucinae</taxon>
        <taxon>Lactuca</taxon>
    </lineage>
</organism>
<keyword evidence="15" id="KW-1185">Reference proteome</keyword>
<comment type="similarity">
    <text evidence="2">Belongs to the RLP family.</text>
</comment>
<dbReference type="InterPro" id="IPR013210">
    <property type="entry name" value="LRR_N_plant-typ"/>
</dbReference>
<dbReference type="InterPro" id="IPR001611">
    <property type="entry name" value="Leu-rich_rpt"/>
</dbReference>
<dbReference type="InterPro" id="IPR032675">
    <property type="entry name" value="LRR_dom_sf"/>
</dbReference>
<dbReference type="PRINTS" id="PR00019">
    <property type="entry name" value="LEURICHRPT"/>
</dbReference>
<keyword evidence="5 11" id="KW-0812">Transmembrane</keyword>
<evidence type="ECO:0000313" key="14">
    <source>
        <dbReference type="EMBL" id="KAJ0201488.1"/>
    </source>
</evidence>
<dbReference type="GO" id="GO:0005886">
    <property type="term" value="C:plasma membrane"/>
    <property type="evidence" value="ECO:0007669"/>
    <property type="project" value="UniProtKB-SubCell"/>
</dbReference>
<keyword evidence="8 11" id="KW-1133">Transmembrane helix</keyword>
<sequence>MLQSQSVHCFYIIHSSLAMNTTANQLVTLRGGGDANGVIRNKCLDKERDALLQFKANLHDPDGSLSTWRPEDDDCCAWEGVWCDSQTGHHVTDLYLSDAGLVGEISHSLVNLTYLNCLDLSSNSFHGTIPMFIGSLTELRYLDLSGNSFYGIIPPEFGNLTKLQRLSLQDVGRCRVENPQWLSSLSHLKELEVDGISLAKANQWVNVILNLPKLSDLSLDGCELSQVMYPYSSSFLNSSSSSIEFLSLRNNNLTSSMYHWMFPLTSNKLRFLDLSSNMLDGIPKYLGNLCSLETLYFNNNSAVVKVPDFLNNLSSGCSFLTFQDLSIRRSQFTGSLSDEIQKFSSLSFLDLSDNQINGAISEKLWELPLLEKIDLSQNHLSGTISKNIGKSKALYINLSKNPLQGVPSTDHMSNLSYVKHIDLRSCKLGPHFPIWMKKLENLTRLDISNTSISDTVPPEFWKMKFDYLNLSSNNISGKIPDLSLILGYTPAMDLSSNNFDGPIPHLPSSLTSLNLSRNKFSGGISFLCQIVDGLLEFLDISHNSLTGQLPDCLWHFKELKILNLGHNNLSGRLPPSIRSLIELEVLYLYKNNFSGELPLSLKNCTKLNFLDLGANRFSGNVPAWIGENLSGLYGLILRSNNFFGTIPLQLCQLPNLQILDFSRNNLHGSIPSCLSNLTRMAQEGFLPPPNVHPYAFRFANFAKFNLPYPNEEEYVDHAMIEWQGDEREFTHNLGLLKSIDLSSNNLTGNIPHELTNLHELLALNLSKNALLGEIPQKIGQMKKLLTLDISRNNLSGGIPSSMCQMTFLGYLNVSSNNLSGRIPSSTQLQSFQPSSYDGNAGLCGPPLFRKCTGDEESQVPSVVCKSEGDEDWRWFYISGAAGFVTGFWIACGTLLLNHRGRRAFFHFYDSFRDWVYQEVVVFITKLRRIEQA</sequence>
<dbReference type="InterPro" id="IPR055414">
    <property type="entry name" value="LRR_R13L4/SHOC2-like"/>
</dbReference>
<evidence type="ECO:0000313" key="15">
    <source>
        <dbReference type="Proteomes" id="UP000235145"/>
    </source>
</evidence>
<feature type="transmembrane region" description="Helical" evidence="11">
    <location>
        <begin position="874"/>
        <end position="896"/>
    </location>
</feature>
<evidence type="ECO:0000256" key="6">
    <source>
        <dbReference type="ARBA" id="ARBA00022729"/>
    </source>
</evidence>
<evidence type="ECO:0000256" key="3">
    <source>
        <dbReference type="ARBA" id="ARBA00022475"/>
    </source>
</evidence>
<keyword evidence="6" id="KW-0732">Signal</keyword>
<dbReference type="Pfam" id="PF23598">
    <property type="entry name" value="LRR_14"/>
    <property type="match status" value="1"/>
</dbReference>
<dbReference type="FunFam" id="3.80.10.10:FF:000213">
    <property type="entry name" value="Tyrosine-sulfated glycopeptide receptor 1"/>
    <property type="match status" value="1"/>
</dbReference>
<dbReference type="PANTHER" id="PTHR48063">
    <property type="entry name" value="LRR RECEPTOR-LIKE KINASE"/>
    <property type="match status" value="1"/>
</dbReference>
<protein>
    <recommendedName>
        <fullName evidence="16">Leucine-rich repeat-containing N-terminal plant-type domain-containing protein</fullName>
    </recommendedName>
</protein>
<dbReference type="SUPFAM" id="SSF52058">
    <property type="entry name" value="L domain-like"/>
    <property type="match status" value="3"/>
</dbReference>
<evidence type="ECO:0000259" key="12">
    <source>
        <dbReference type="Pfam" id="PF08263"/>
    </source>
</evidence>
<evidence type="ECO:0000256" key="8">
    <source>
        <dbReference type="ARBA" id="ARBA00022989"/>
    </source>
</evidence>
<evidence type="ECO:0008006" key="16">
    <source>
        <dbReference type="Google" id="ProtNLM"/>
    </source>
</evidence>
<keyword evidence="7" id="KW-0677">Repeat</keyword>
<name>A0A9R1VAX4_LACSA</name>
<keyword evidence="10" id="KW-0325">Glycoprotein</keyword>
<dbReference type="AlphaFoldDB" id="A0A9R1VAX4"/>
<dbReference type="Gene3D" id="3.80.10.10">
    <property type="entry name" value="Ribonuclease Inhibitor"/>
    <property type="match status" value="5"/>
</dbReference>
<evidence type="ECO:0000256" key="11">
    <source>
        <dbReference type="SAM" id="Phobius"/>
    </source>
</evidence>
<dbReference type="Pfam" id="PF00560">
    <property type="entry name" value="LRR_1"/>
    <property type="match status" value="11"/>
</dbReference>
<gene>
    <name evidence="14" type="ORF">LSAT_V11C600317970</name>
</gene>
<accession>A0A9R1VAX4</accession>
<dbReference type="GO" id="GO:0051707">
    <property type="term" value="P:response to other organism"/>
    <property type="evidence" value="ECO:0007669"/>
    <property type="project" value="UniProtKB-ARBA"/>
</dbReference>
<evidence type="ECO:0000256" key="2">
    <source>
        <dbReference type="ARBA" id="ARBA00009592"/>
    </source>
</evidence>
<proteinExistence type="inferred from homology"/>
<dbReference type="FunFam" id="3.80.10.10:FF:000275">
    <property type="entry name" value="Leucine-rich repeat receptor-like protein kinase"/>
    <property type="match status" value="1"/>
</dbReference>
<reference evidence="14 15" key="1">
    <citation type="journal article" date="2017" name="Nat. Commun.">
        <title>Genome assembly with in vitro proximity ligation data and whole-genome triplication in lettuce.</title>
        <authorList>
            <person name="Reyes-Chin-Wo S."/>
            <person name="Wang Z."/>
            <person name="Yang X."/>
            <person name="Kozik A."/>
            <person name="Arikit S."/>
            <person name="Song C."/>
            <person name="Xia L."/>
            <person name="Froenicke L."/>
            <person name="Lavelle D.O."/>
            <person name="Truco M.J."/>
            <person name="Xia R."/>
            <person name="Zhu S."/>
            <person name="Xu C."/>
            <person name="Xu H."/>
            <person name="Xu X."/>
            <person name="Cox K."/>
            <person name="Korf I."/>
            <person name="Meyers B.C."/>
            <person name="Michelmore R.W."/>
        </authorList>
    </citation>
    <scope>NUCLEOTIDE SEQUENCE [LARGE SCALE GENOMIC DNA]</scope>
    <source>
        <strain evidence="15">cv. Salinas</strain>
        <tissue evidence="14">Seedlings</tissue>
    </source>
</reference>
<dbReference type="SMART" id="SM00369">
    <property type="entry name" value="LRR_TYP"/>
    <property type="match status" value="9"/>
</dbReference>
<dbReference type="EMBL" id="NBSK02000006">
    <property type="protein sequence ID" value="KAJ0201488.1"/>
    <property type="molecule type" value="Genomic_DNA"/>
</dbReference>